<protein>
    <submittedName>
        <fullName evidence="2">Uncharacterized protein</fullName>
    </submittedName>
</protein>
<keyword evidence="1" id="KW-0732">Signal</keyword>
<gene>
    <name evidence="2" type="ORF">HNR48_003712</name>
</gene>
<dbReference type="Proteomes" id="UP000528457">
    <property type="component" value="Unassembled WGS sequence"/>
</dbReference>
<dbReference type="RefSeq" id="WP_166847912.1">
    <property type="nucleotide sequence ID" value="NZ_JAAONY010000003.1"/>
</dbReference>
<comment type="caution">
    <text evidence="2">The sequence shown here is derived from an EMBL/GenBank/DDBJ whole genome shotgun (WGS) entry which is preliminary data.</text>
</comment>
<organism evidence="2 3">
    <name type="scientific">Pseudoteredinibacter isoporae</name>
    <dbReference type="NCBI Taxonomy" id="570281"/>
    <lineage>
        <taxon>Bacteria</taxon>
        <taxon>Pseudomonadati</taxon>
        <taxon>Pseudomonadota</taxon>
        <taxon>Gammaproteobacteria</taxon>
        <taxon>Cellvibrionales</taxon>
        <taxon>Cellvibrionaceae</taxon>
        <taxon>Pseudoteredinibacter</taxon>
    </lineage>
</organism>
<dbReference type="AlphaFoldDB" id="A0A7X0MXN5"/>
<reference evidence="2 3" key="1">
    <citation type="submission" date="2020-08" db="EMBL/GenBank/DDBJ databases">
        <title>Genomic Encyclopedia of Type Strains, Phase IV (KMG-IV): sequencing the most valuable type-strain genomes for metagenomic binning, comparative biology and taxonomic classification.</title>
        <authorList>
            <person name="Goeker M."/>
        </authorList>
    </citation>
    <scope>NUCLEOTIDE SEQUENCE [LARGE SCALE GENOMIC DNA]</scope>
    <source>
        <strain evidence="2 3">DSM 22368</strain>
    </source>
</reference>
<name>A0A7X0MXN5_9GAMM</name>
<dbReference type="EMBL" id="JACHHT010000003">
    <property type="protein sequence ID" value="MBB6523410.1"/>
    <property type="molecule type" value="Genomic_DNA"/>
</dbReference>
<evidence type="ECO:0000313" key="2">
    <source>
        <dbReference type="EMBL" id="MBB6523410.1"/>
    </source>
</evidence>
<evidence type="ECO:0000256" key="1">
    <source>
        <dbReference type="SAM" id="SignalP"/>
    </source>
</evidence>
<sequence length="300" mass="33056">MSANSLFKRFKNTPTTHHTLLVLAFAAVSAQSSFAQSRLENPVAKKVESGVSVISGWHCTAQDIEVFIDGKSIGMAGTGTQRPDTESECGHSESGFSLLYNYGSLHEGNHSISVYADGELFAQRVFNTLRPAGPLTEFDANLAAKGFVYDFPRPGDALELEWETAKQAFTARKSYRNAINSGFMVVNFNRTFWGYGRGMKRGEEVFPLRDSSEFEFTLSRQAFNLTRLSDTFGQCTYSGNIEFNFAGVYSEGNYQCPQENGRYSANLSVNASDGHFSGRFSLTPQGSQESYKDVVMGIAP</sequence>
<feature type="chain" id="PRO_5031172549" evidence="1">
    <location>
        <begin position="36"/>
        <end position="300"/>
    </location>
</feature>
<accession>A0A7X0MXN5</accession>
<dbReference type="InParanoid" id="A0A7X0MXN5"/>
<keyword evidence="3" id="KW-1185">Reference proteome</keyword>
<proteinExistence type="predicted"/>
<feature type="signal peptide" evidence="1">
    <location>
        <begin position="1"/>
        <end position="35"/>
    </location>
</feature>
<evidence type="ECO:0000313" key="3">
    <source>
        <dbReference type="Proteomes" id="UP000528457"/>
    </source>
</evidence>